<dbReference type="CDD" id="cd11377">
    <property type="entry name" value="Pro-peptidase_S53"/>
    <property type="match status" value="1"/>
</dbReference>
<evidence type="ECO:0000256" key="7">
    <source>
        <dbReference type="ARBA" id="ARBA00022723"/>
    </source>
</evidence>
<keyword evidence="11 15" id="KW-0106">Calcium</keyword>
<comment type="subcellular location">
    <subcellularLocation>
        <location evidence="3">Secreted</location>
        <location evidence="3">Extracellular space</location>
    </subcellularLocation>
</comment>
<dbReference type="InterPro" id="IPR036852">
    <property type="entry name" value="Peptidase_S8/S53_dom_sf"/>
</dbReference>
<dbReference type="FunFam" id="3.40.50.200:FF:000015">
    <property type="entry name" value="Tripeptidyl peptidase A"/>
    <property type="match status" value="1"/>
</dbReference>
<feature type="binding site" evidence="15">
    <location>
        <position position="605"/>
    </location>
    <ligand>
        <name>Ca(2+)</name>
        <dbReference type="ChEBI" id="CHEBI:29108"/>
    </ligand>
</feature>
<evidence type="ECO:0000256" key="15">
    <source>
        <dbReference type="PROSITE-ProRule" id="PRU01032"/>
    </source>
</evidence>
<dbReference type="GO" id="GO:0004252">
    <property type="term" value="F:serine-type endopeptidase activity"/>
    <property type="evidence" value="ECO:0007669"/>
    <property type="project" value="UniProtKB-UniRule"/>
</dbReference>
<dbReference type="InterPro" id="IPR023828">
    <property type="entry name" value="Peptidase_S8_Ser-AS"/>
</dbReference>
<organism evidence="17 18">
    <name type="scientific">Dentipellis fragilis</name>
    <dbReference type="NCBI Taxonomy" id="205917"/>
    <lineage>
        <taxon>Eukaryota</taxon>
        <taxon>Fungi</taxon>
        <taxon>Dikarya</taxon>
        <taxon>Basidiomycota</taxon>
        <taxon>Agaricomycotina</taxon>
        <taxon>Agaricomycetes</taxon>
        <taxon>Russulales</taxon>
        <taxon>Hericiaceae</taxon>
        <taxon>Dentipellis</taxon>
    </lineage>
</organism>
<keyword evidence="18" id="KW-1185">Reference proteome</keyword>
<evidence type="ECO:0000256" key="3">
    <source>
        <dbReference type="ARBA" id="ARBA00004239"/>
    </source>
</evidence>
<dbReference type="EMBL" id="SEOQ01000716">
    <property type="protein sequence ID" value="TFY57911.1"/>
    <property type="molecule type" value="Genomic_DNA"/>
</dbReference>
<proteinExistence type="predicted"/>
<evidence type="ECO:0000259" key="16">
    <source>
        <dbReference type="PROSITE" id="PS51695"/>
    </source>
</evidence>
<comment type="catalytic activity">
    <reaction evidence="1">
        <text>Release of an N-terminal tripeptide from a polypeptide.</text>
        <dbReference type="EC" id="3.4.14.10"/>
    </reaction>
</comment>
<feature type="binding site" evidence="15">
    <location>
        <position position="584"/>
    </location>
    <ligand>
        <name>Ca(2+)</name>
        <dbReference type="ChEBI" id="CHEBI:29108"/>
    </ligand>
</feature>
<dbReference type="SMART" id="SM00944">
    <property type="entry name" value="Pro-kuma_activ"/>
    <property type="match status" value="1"/>
</dbReference>
<evidence type="ECO:0000256" key="5">
    <source>
        <dbReference type="ARBA" id="ARBA00022525"/>
    </source>
</evidence>
<keyword evidence="9 15" id="KW-0378">Hydrolase</keyword>
<evidence type="ECO:0000256" key="4">
    <source>
        <dbReference type="ARBA" id="ARBA00012462"/>
    </source>
</evidence>
<dbReference type="InterPro" id="IPR050819">
    <property type="entry name" value="Tripeptidyl-peptidase_I"/>
</dbReference>
<comment type="caution">
    <text evidence="17">The sequence shown here is derived from an EMBL/GenBank/DDBJ whole genome shotgun (WGS) entry which is preliminary data.</text>
</comment>
<dbReference type="PROSITE" id="PS51695">
    <property type="entry name" value="SEDOLISIN"/>
    <property type="match status" value="1"/>
</dbReference>
<evidence type="ECO:0000256" key="8">
    <source>
        <dbReference type="ARBA" id="ARBA00022729"/>
    </source>
</evidence>
<keyword evidence="7 15" id="KW-0479">Metal-binding</keyword>
<dbReference type="GO" id="GO:0046872">
    <property type="term" value="F:metal ion binding"/>
    <property type="evidence" value="ECO:0007669"/>
    <property type="project" value="UniProtKB-UniRule"/>
</dbReference>
<keyword evidence="8" id="KW-0732">Signal</keyword>
<evidence type="ECO:0000256" key="2">
    <source>
        <dbReference type="ARBA" id="ARBA00002451"/>
    </source>
</evidence>
<dbReference type="STRING" id="205917.A0A4Y9Y8Y8"/>
<dbReference type="EC" id="3.4.14.10" evidence="4"/>
<keyword evidence="13" id="KW-0865">Zymogen</keyword>
<dbReference type="SUPFAM" id="SSF52743">
    <property type="entry name" value="Subtilisin-like"/>
    <property type="match status" value="1"/>
</dbReference>
<evidence type="ECO:0000313" key="18">
    <source>
        <dbReference type="Proteomes" id="UP000298327"/>
    </source>
</evidence>
<evidence type="ECO:0000256" key="13">
    <source>
        <dbReference type="ARBA" id="ARBA00023145"/>
    </source>
</evidence>
<evidence type="ECO:0000256" key="14">
    <source>
        <dbReference type="ARBA" id="ARBA00023180"/>
    </source>
</evidence>
<dbReference type="GO" id="GO:0006508">
    <property type="term" value="P:proteolysis"/>
    <property type="evidence" value="ECO:0007669"/>
    <property type="project" value="UniProtKB-KW"/>
</dbReference>
<dbReference type="Pfam" id="PF09286">
    <property type="entry name" value="Pro-kuma_activ"/>
    <property type="match status" value="1"/>
</dbReference>
<feature type="active site" description="Charge relay system" evidence="15">
    <location>
        <position position="542"/>
    </location>
</feature>
<evidence type="ECO:0000256" key="9">
    <source>
        <dbReference type="ARBA" id="ARBA00022801"/>
    </source>
</evidence>
<keyword evidence="12" id="KW-0843">Virulence</keyword>
<sequence length="623" mass="66499">MRRIKPGLRASEFAAYATQPAKMLHLLARAPVLLALVAATLASASASPSKIKERTVYPRGGTSSSRAPADHAVTLRIALPQPSFDVLEQHLYEVSDPAHARYGAHLSLEEVEALSKPHTESVQAVDAWLASHGVPESACIRSSSNDWVRINVTVAKAEEMLDAKYYIWKHTTDGDTLVRTLSYSLPEDLHAHIDFIQPTTMFARFKGHRTTFRWHGVQESASALAPSNGTILADAASGIRVDASCNTTVTVDCLKQLYNAVGYKSSATNGNAIGITGYLEQNANIADLQQFYKDQVPAAINSSFKVVLLNGGENNQSLAAAGAEANLDTQFAYGLTFPTPGTFWSTGGSPPFKADPITTTNTNEPYADWLDFILNQEKIPQTISTSYGDDEQTVPESYAKHVCANFAKLGARGVTLTFSSGDNGVGDGNPNPKSQTCFTNDGRNTTAFIPLFPASCPYVTAVGGTIHVPEVAVFFSGGGFSNYFLRPIYQELAVQRYLDTLPKGTYKGLFNPNGRAIPDVAAQGDNFRIFVGGRAGLIGGTSASSPAFAAIVSLLNDARASRHLPSLGFLNPLLYTVGLAGLKDITVGNNPGCGTPGFNATKGWDPVTGLGTPNFGKLKEIVL</sequence>
<evidence type="ECO:0000256" key="10">
    <source>
        <dbReference type="ARBA" id="ARBA00022825"/>
    </source>
</evidence>
<dbReference type="GO" id="GO:0008240">
    <property type="term" value="F:tripeptidyl-peptidase activity"/>
    <property type="evidence" value="ECO:0007669"/>
    <property type="project" value="UniProtKB-EC"/>
</dbReference>
<comment type="function">
    <text evidence="2">Secreted tripeptidyl-peptidase which degrades proteins at acidic pHs and is involved in virulence.</text>
</comment>
<keyword evidence="6 15" id="KW-0645">Protease</keyword>
<keyword evidence="5" id="KW-0964">Secreted</keyword>
<dbReference type="GO" id="GO:0005576">
    <property type="term" value="C:extracellular region"/>
    <property type="evidence" value="ECO:0007669"/>
    <property type="project" value="UniProtKB-SubCell"/>
</dbReference>
<feature type="domain" description="Peptidase S53" evidence="16">
    <location>
        <begin position="248"/>
        <end position="623"/>
    </location>
</feature>
<dbReference type="AlphaFoldDB" id="A0A4Y9Y8Y8"/>
<feature type="binding site" evidence="15">
    <location>
        <position position="585"/>
    </location>
    <ligand>
        <name>Ca(2+)</name>
        <dbReference type="ChEBI" id="CHEBI:29108"/>
    </ligand>
</feature>
<dbReference type="PROSITE" id="PS00138">
    <property type="entry name" value="SUBTILASE_SER"/>
    <property type="match status" value="1"/>
</dbReference>
<protein>
    <recommendedName>
        <fullName evidence="4">tripeptidyl-peptidase II</fullName>
        <ecNumber evidence="4">3.4.14.10</ecNumber>
    </recommendedName>
</protein>
<evidence type="ECO:0000256" key="1">
    <source>
        <dbReference type="ARBA" id="ARBA00001910"/>
    </source>
</evidence>
<dbReference type="Proteomes" id="UP000298327">
    <property type="component" value="Unassembled WGS sequence"/>
</dbReference>
<keyword evidence="14" id="KW-0325">Glycoprotein</keyword>
<dbReference type="InterPro" id="IPR015366">
    <property type="entry name" value="S53_propep"/>
</dbReference>
<keyword evidence="10 15" id="KW-0720">Serine protease</keyword>
<feature type="active site" description="Charge relay system" evidence="15">
    <location>
        <position position="324"/>
    </location>
</feature>
<accession>A0A4Y9Y8Y8</accession>
<dbReference type="PANTHER" id="PTHR14218">
    <property type="entry name" value="PROTEASE S8 TRIPEPTIDYL PEPTIDASE I CLN2"/>
    <property type="match status" value="1"/>
</dbReference>
<dbReference type="PANTHER" id="PTHR14218:SF15">
    <property type="entry name" value="TRIPEPTIDYL-PEPTIDASE 1"/>
    <property type="match status" value="1"/>
</dbReference>
<comment type="cofactor">
    <cofactor evidence="15">
        <name>Ca(2+)</name>
        <dbReference type="ChEBI" id="CHEBI:29108"/>
    </cofactor>
    <text evidence="15">Binds 1 Ca(2+) ion per subunit.</text>
</comment>
<evidence type="ECO:0000256" key="6">
    <source>
        <dbReference type="ARBA" id="ARBA00022670"/>
    </source>
</evidence>
<feature type="active site" description="Charge relay system" evidence="15">
    <location>
        <position position="328"/>
    </location>
</feature>
<reference evidence="17 18" key="1">
    <citation type="submission" date="2019-02" db="EMBL/GenBank/DDBJ databases">
        <title>Genome sequencing of the rare red list fungi Dentipellis fragilis.</title>
        <authorList>
            <person name="Buettner E."/>
            <person name="Kellner H."/>
        </authorList>
    </citation>
    <scope>NUCLEOTIDE SEQUENCE [LARGE SCALE GENOMIC DNA]</scope>
    <source>
        <strain evidence="17 18">DSM 105465</strain>
    </source>
</reference>
<evidence type="ECO:0000256" key="12">
    <source>
        <dbReference type="ARBA" id="ARBA00023026"/>
    </source>
</evidence>
<evidence type="ECO:0000256" key="11">
    <source>
        <dbReference type="ARBA" id="ARBA00022837"/>
    </source>
</evidence>
<dbReference type="CDD" id="cd04056">
    <property type="entry name" value="Peptidases_S53"/>
    <property type="match status" value="1"/>
</dbReference>
<gene>
    <name evidence="17" type="ORF">EVG20_g8358</name>
</gene>
<dbReference type="InterPro" id="IPR030400">
    <property type="entry name" value="Sedolisin_dom"/>
</dbReference>
<dbReference type="OrthoDB" id="409122at2759"/>
<dbReference type="SUPFAM" id="SSF54897">
    <property type="entry name" value="Protease propeptides/inhibitors"/>
    <property type="match status" value="1"/>
</dbReference>
<feature type="binding site" evidence="15">
    <location>
        <position position="603"/>
    </location>
    <ligand>
        <name>Ca(2+)</name>
        <dbReference type="ChEBI" id="CHEBI:29108"/>
    </ligand>
</feature>
<evidence type="ECO:0000313" key="17">
    <source>
        <dbReference type="EMBL" id="TFY57911.1"/>
    </source>
</evidence>
<dbReference type="Gene3D" id="3.40.50.200">
    <property type="entry name" value="Peptidase S8/S53 domain"/>
    <property type="match status" value="1"/>
</dbReference>
<name>A0A4Y9Y8Y8_9AGAM</name>